<evidence type="ECO:0000256" key="1">
    <source>
        <dbReference type="ARBA" id="ARBA00004114"/>
    </source>
</evidence>
<sequence>MSGLSSSDEYTEEDLLHVCEDLGLPCDEENVGLLRDAIDEIILESESGSDDERNDGTLFGGLSLSDSLPSTGRSGSVSPKEFASPIRRSDRNNLSHPGYHGEHGGRNREVPLDLPTSQENEELRRYNPTAYFLLNDAWRCLSNVYGTMSIMEDLQIKLSSTRRRSSSHGRVQRDILRLDLRDENKENRAQSCNYRDVAYPKYSERSTETGVSNDLQSAADKANFQPDPSIRPVNRFVPGQLLYRHDPVKRFELYREEWARKPAPGEQKRLALRWKVREYMLRHDIPQFDPRNPPPPTAFHPKDWSPRPYID</sequence>
<evidence type="ECO:0000256" key="4">
    <source>
        <dbReference type="ARBA" id="ARBA00022490"/>
    </source>
</evidence>
<comment type="subcellular location">
    <subcellularLocation>
        <location evidence="2">Cell projection</location>
        <location evidence="2">Cilium</location>
    </subcellularLocation>
    <subcellularLocation>
        <location evidence="1">Cytoplasm</location>
        <location evidence="1">Cytoskeleton</location>
        <location evidence="1">Microtubule organizing center</location>
        <location evidence="1">Centrosome</location>
        <location evidence="1">Centriole</location>
    </subcellularLocation>
</comment>
<evidence type="ECO:0000313" key="11">
    <source>
        <dbReference type="Proteomes" id="UP001176961"/>
    </source>
</evidence>
<dbReference type="InterPro" id="IPR052319">
    <property type="entry name" value="Centriolar_ciliogenesis_assoc"/>
</dbReference>
<dbReference type="GO" id="GO:0097730">
    <property type="term" value="C:non-motile cilium"/>
    <property type="evidence" value="ECO:0007669"/>
    <property type="project" value="TreeGrafter"/>
</dbReference>
<feature type="region of interest" description="Disordered" evidence="8">
    <location>
        <begin position="285"/>
        <end position="311"/>
    </location>
</feature>
<feature type="compositionally biased region" description="Basic and acidic residues" evidence="8">
    <location>
        <begin position="87"/>
        <end position="111"/>
    </location>
</feature>
<dbReference type="Pfam" id="PF15311">
    <property type="entry name" value="HYLS1_C"/>
    <property type="match status" value="1"/>
</dbReference>
<evidence type="ECO:0000256" key="3">
    <source>
        <dbReference type="ARBA" id="ARBA00010091"/>
    </source>
</evidence>
<dbReference type="GO" id="GO:0005814">
    <property type="term" value="C:centriole"/>
    <property type="evidence" value="ECO:0007669"/>
    <property type="project" value="UniProtKB-SubCell"/>
</dbReference>
<dbReference type="PANTHER" id="PTHR34174">
    <property type="entry name" value="HYDROLETHALUS SYNDROME PROTEIN 1"/>
    <property type="match status" value="1"/>
</dbReference>
<feature type="region of interest" description="Disordered" evidence="8">
    <location>
        <begin position="45"/>
        <end position="121"/>
    </location>
</feature>
<comment type="caution">
    <text evidence="10">The sequence shown here is derived from an EMBL/GenBank/DDBJ whole genome shotgun (WGS) entry which is preliminary data.</text>
</comment>
<name>A0AA36DR02_CYLNA</name>
<evidence type="ECO:0000313" key="10">
    <source>
        <dbReference type="EMBL" id="CAJ0590522.1"/>
    </source>
</evidence>
<evidence type="ECO:0000256" key="7">
    <source>
        <dbReference type="ARBA" id="ARBA00023273"/>
    </source>
</evidence>
<keyword evidence="11" id="KW-1185">Reference proteome</keyword>
<keyword evidence="4" id="KW-0963">Cytoplasm</keyword>
<evidence type="ECO:0000256" key="6">
    <source>
        <dbReference type="ARBA" id="ARBA00023212"/>
    </source>
</evidence>
<dbReference type="GO" id="GO:0060271">
    <property type="term" value="P:cilium assembly"/>
    <property type="evidence" value="ECO:0007669"/>
    <property type="project" value="TreeGrafter"/>
</dbReference>
<evidence type="ECO:0000256" key="8">
    <source>
        <dbReference type="SAM" id="MobiDB-lite"/>
    </source>
</evidence>
<feature type="compositionally biased region" description="Polar residues" evidence="8">
    <location>
        <begin position="64"/>
        <end position="77"/>
    </location>
</feature>
<gene>
    <name evidence="10" type="ORF">CYNAS_LOCUS2505</name>
</gene>
<dbReference type="PANTHER" id="PTHR34174:SF1">
    <property type="entry name" value="CENTRIOLAR AND CILIOGENESIS-ASSOCIATED PROTEIN HYLS1"/>
    <property type="match status" value="1"/>
</dbReference>
<keyword evidence="6" id="KW-0206">Cytoskeleton</keyword>
<evidence type="ECO:0000256" key="5">
    <source>
        <dbReference type="ARBA" id="ARBA00022794"/>
    </source>
</evidence>
<feature type="domain" description="Centriolar and ciliogenesis-associated protein HYLS1 C-terminal" evidence="9">
    <location>
        <begin position="232"/>
        <end position="291"/>
    </location>
</feature>
<dbReference type="EMBL" id="CATQJL010000001">
    <property type="protein sequence ID" value="CAJ0590522.1"/>
    <property type="molecule type" value="Genomic_DNA"/>
</dbReference>
<proteinExistence type="inferred from homology"/>
<dbReference type="AlphaFoldDB" id="A0AA36DR02"/>
<feature type="compositionally biased region" description="Basic and acidic residues" evidence="8">
    <location>
        <begin position="300"/>
        <end position="311"/>
    </location>
</feature>
<keyword evidence="7" id="KW-0966">Cell projection</keyword>
<keyword evidence="5" id="KW-0970">Cilium biogenesis/degradation</keyword>
<accession>A0AA36DR02</accession>
<dbReference type="Proteomes" id="UP001176961">
    <property type="component" value="Unassembled WGS sequence"/>
</dbReference>
<comment type="similarity">
    <text evidence="3">Belongs to the HYLS1 family.</text>
</comment>
<evidence type="ECO:0000256" key="2">
    <source>
        <dbReference type="ARBA" id="ARBA00004138"/>
    </source>
</evidence>
<evidence type="ECO:0000259" key="9">
    <source>
        <dbReference type="Pfam" id="PF15311"/>
    </source>
</evidence>
<organism evidence="10 11">
    <name type="scientific">Cylicocyclus nassatus</name>
    <name type="common">Nematode worm</name>
    <dbReference type="NCBI Taxonomy" id="53992"/>
    <lineage>
        <taxon>Eukaryota</taxon>
        <taxon>Metazoa</taxon>
        <taxon>Ecdysozoa</taxon>
        <taxon>Nematoda</taxon>
        <taxon>Chromadorea</taxon>
        <taxon>Rhabditida</taxon>
        <taxon>Rhabditina</taxon>
        <taxon>Rhabditomorpha</taxon>
        <taxon>Strongyloidea</taxon>
        <taxon>Strongylidae</taxon>
        <taxon>Cylicocyclus</taxon>
    </lineage>
</organism>
<protein>
    <recommendedName>
        <fullName evidence="9">Centriolar and ciliogenesis-associated protein HYLS1 C-terminal domain-containing protein</fullName>
    </recommendedName>
</protein>
<reference evidence="10" key="1">
    <citation type="submission" date="2023-07" db="EMBL/GenBank/DDBJ databases">
        <authorList>
            <consortium name="CYATHOMIX"/>
        </authorList>
    </citation>
    <scope>NUCLEOTIDE SEQUENCE</scope>
    <source>
        <strain evidence="10">N/A</strain>
    </source>
</reference>
<dbReference type="InterPro" id="IPR027918">
    <property type="entry name" value="HYLS1_C_dom"/>
</dbReference>